<proteinExistence type="predicted"/>
<evidence type="ECO:0000256" key="1">
    <source>
        <dbReference type="SAM" id="MobiDB-lite"/>
    </source>
</evidence>
<evidence type="ECO:0000313" key="2">
    <source>
        <dbReference type="EMBL" id="JAH16145.1"/>
    </source>
</evidence>
<dbReference type="EMBL" id="GBXM01092432">
    <property type="protein sequence ID" value="JAH16145.1"/>
    <property type="molecule type" value="Transcribed_RNA"/>
</dbReference>
<accession>A0A0E9QIG0</accession>
<dbReference type="AlphaFoldDB" id="A0A0E9QIG0"/>
<sequence>MLGICNMRPRNTAGISRRKKKNSKSLKAEVVPIWIDYQN</sequence>
<protein>
    <submittedName>
        <fullName evidence="2">Uncharacterized protein</fullName>
    </submittedName>
</protein>
<name>A0A0E9QIG0_ANGAN</name>
<feature type="region of interest" description="Disordered" evidence="1">
    <location>
        <begin position="1"/>
        <end position="21"/>
    </location>
</feature>
<organism evidence="2">
    <name type="scientific">Anguilla anguilla</name>
    <name type="common">European freshwater eel</name>
    <name type="synonym">Muraena anguilla</name>
    <dbReference type="NCBI Taxonomy" id="7936"/>
    <lineage>
        <taxon>Eukaryota</taxon>
        <taxon>Metazoa</taxon>
        <taxon>Chordata</taxon>
        <taxon>Craniata</taxon>
        <taxon>Vertebrata</taxon>
        <taxon>Euteleostomi</taxon>
        <taxon>Actinopterygii</taxon>
        <taxon>Neopterygii</taxon>
        <taxon>Teleostei</taxon>
        <taxon>Anguilliformes</taxon>
        <taxon>Anguillidae</taxon>
        <taxon>Anguilla</taxon>
    </lineage>
</organism>
<reference evidence="2" key="2">
    <citation type="journal article" date="2015" name="Fish Shellfish Immunol.">
        <title>Early steps in the European eel (Anguilla anguilla)-Vibrio vulnificus interaction in the gills: Role of the RtxA13 toxin.</title>
        <authorList>
            <person name="Callol A."/>
            <person name="Pajuelo D."/>
            <person name="Ebbesson L."/>
            <person name="Teles M."/>
            <person name="MacKenzie S."/>
            <person name="Amaro C."/>
        </authorList>
    </citation>
    <scope>NUCLEOTIDE SEQUENCE</scope>
</reference>
<reference evidence="2" key="1">
    <citation type="submission" date="2014-11" db="EMBL/GenBank/DDBJ databases">
        <authorList>
            <person name="Amaro Gonzalez C."/>
        </authorList>
    </citation>
    <scope>NUCLEOTIDE SEQUENCE</scope>
</reference>